<accession>A0A318R440</accession>
<keyword evidence="1" id="KW-0812">Transmembrane</keyword>
<evidence type="ECO:0000256" key="1">
    <source>
        <dbReference type="SAM" id="Phobius"/>
    </source>
</evidence>
<evidence type="ECO:0000313" key="2">
    <source>
        <dbReference type="EMBL" id="PYE02954.1"/>
    </source>
</evidence>
<proteinExistence type="predicted"/>
<dbReference type="Proteomes" id="UP000247807">
    <property type="component" value="Unassembled WGS sequence"/>
</dbReference>
<dbReference type="EMBL" id="QJUE01000002">
    <property type="protein sequence ID" value="PYE02954.1"/>
    <property type="molecule type" value="Genomic_DNA"/>
</dbReference>
<reference evidence="2 3" key="1">
    <citation type="journal article" date="2018" name="Appl. Environ. Microbiol.">
        <title>Genome rearrangement shapes Prochlorococcus ecological adaptation.</title>
        <authorList>
            <person name="Yan W."/>
            <person name="Wei S."/>
            <person name="Wang Q."/>
            <person name="Xiao X."/>
            <person name="Zeng Q."/>
            <person name="Jiao N."/>
            <person name="Zhang R."/>
        </authorList>
    </citation>
    <scope>NUCLEOTIDE SEQUENCE [LARGE SCALE GENOMIC DNA]</scope>
    <source>
        <strain evidence="2 3">XMU1408</strain>
    </source>
</reference>
<keyword evidence="1" id="KW-0472">Membrane</keyword>
<comment type="caution">
    <text evidence="2">The sequence shown here is derived from an EMBL/GenBank/DDBJ whole genome shotgun (WGS) entry which is preliminary data.</text>
</comment>
<dbReference type="AlphaFoldDB" id="A0A318R440"/>
<name>A0A318R440_PROMR</name>
<feature type="transmembrane region" description="Helical" evidence="1">
    <location>
        <begin position="52"/>
        <end position="70"/>
    </location>
</feature>
<keyword evidence="1" id="KW-1133">Transmembrane helix</keyword>
<organism evidence="2 3">
    <name type="scientific">Prochlorococcus marinus XMU1408</name>
    <dbReference type="NCBI Taxonomy" id="2213228"/>
    <lineage>
        <taxon>Bacteria</taxon>
        <taxon>Bacillati</taxon>
        <taxon>Cyanobacteriota</taxon>
        <taxon>Cyanophyceae</taxon>
        <taxon>Synechococcales</taxon>
        <taxon>Prochlorococcaceae</taxon>
        <taxon>Prochlorococcus</taxon>
    </lineage>
</organism>
<dbReference type="RefSeq" id="WP_187152552.1">
    <property type="nucleotide sequence ID" value="NZ_QJUE01000002.1"/>
</dbReference>
<sequence length="71" mass="8050">MIKNKCLVCGSFDFRADRALSGRLICISCGNPYGVRKFARNKSNKKYSSPKNIKKLLIILLLIIVFIFVIV</sequence>
<evidence type="ECO:0000313" key="3">
    <source>
        <dbReference type="Proteomes" id="UP000247807"/>
    </source>
</evidence>
<gene>
    <name evidence="2" type="ORF">DNJ73_04190</name>
</gene>
<protein>
    <submittedName>
        <fullName evidence="2">Transcriptional regulator</fullName>
    </submittedName>
</protein>